<dbReference type="PANTHER" id="PTHR42711:SF5">
    <property type="entry name" value="ABC TRANSPORTER ATP-BINDING PROTEIN NATA"/>
    <property type="match status" value="1"/>
</dbReference>
<dbReference type="GO" id="GO:0005524">
    <property type="term" value="F:ATP binding"/>
    <property type="evidence" value="ECO:0007669"/>
    <property type="project" value="UniProtKB-KW"/>
</dbReference>
<dbReference type="GO" id="GO:0016887">
    <property type="term" value="F:ATP hydrolysis activity"/>
    <property type="evidence" value="ECO:0007669"/>
    <property type="project" value="InterPro"/>
</dbReference>
<comment type="similarity">
    <text evidence="1">Belongs to the ABC transporter superfamily.</text>
</comment>
<dbReference type="EC" id="3.6.3.-" evidence="6"/>
<keyword evidence="6" id="KW-0378">Hydrolase</keyword>
<feature type="domain" description="ABC transporter" evidence="5">
    <location>
        <begin position="18"/>
        <end position="250"/>
    </location>
</feature>
<protein>
    <submittedName>
        <fullName evidence="6">ABC transporter ATP-binding protein</fullName>
        <ecNumber evidence="6">3.6.3.-</ecNumber>
    </submittedName>
</protein>
<dbReference type="PANTHER" id="PTHR42711">
    <property type="entry name" value="ABC TRANSPORTER ATP-BINDING PROTEIN"/>
    <property type="match status" value="1"/>
</dbReference>
<keyword evidence="2" id="KW-0813">Transport</keyword>
<dbReference type="RefSeq" id="WP_053042442.1">
    <property type="nucleotide sequence ID" value="NZ_CEFG01000125.1"/>
</dbReference>
<dbReference type="SMART" id="SM00382">
    <property type="entry name" value="AAA"/>
    <property type="match status" value="1"/>
</dbReference>
<organism evidence="6 7">
    <name type="scientific">Streptococcus suis</name>
    <dbReference type="NCBI Taxonomy" id="1307"/>
    <lineage>
        <taxon>Bacteria</taxon>
        <taxon>Bacillati</taxon>
        <taxon>Bacillota</taxon>
        <taxon>Bacilli</taxon>
        <taxon>Lactobacillales</taxon>
        <taxon>Streptococcaceae</taxon>
        <taxon>Streptococcus</taxon>
    </lineage>
</organism>
<evidence type="ECO:0000313" key="6">
    <source>
        <dbReference type="EMBL" id="CYU64114.1"/>
    </source>
</evidence>
<gene>
    <name evidence="6" type="primary">metN2_1</name>
    <name evidence="6" type="ORF">ERS132416_00137</name>
</gene>
<dbReference type="InterPro" id="IPR003439">
    <property type="entry name" value="ABC_transporter-like_ATP-bd"/>
</dbReference>
<dbReference type="InterPro" id="IPR050763">
    <property type="entry name" value="ABC_transporter_ATP-binding"/>
</dbReference>
<dbReference type="Gene3D" id="3.40.50.300">
    <property type="entry name" value="P-loop containing nucleotide triphosphate hydrolases"/>
    <property type="match status" value="1"/>
</dbReference>
<reference evidence="6 7" key="1">
    <citation type="submission" date="2016-02" db="EMBL/GenBank/DDBJ databases">
        <authorList>
            <consortium name="Pathogen Informatics"/>
        </authorList>
    </citation>
    <scope>NUCLEOTIDE SEQUENCE [LARGE SCALE GENOMIC DNA]</scope>
    <source>
        <strain evidence="6 7">LSS54</strain>
    </source>
</reference>
<evidence type="ECO:0000256" key="1">
    <source>
        <dbReference type="ARBA" id="ARBA00005417"/>
    </source>
</evidence>
<proteinExistence type="inferred from homology"/>
<dbReference type="SUPFAM" id="SSF52540">
    <property type="entry name" value="P-loop containing nucleoside triphosphate hydrolases"/>
    <property type="match status" value="1"/>
</dbReference>
<dbReference type="Proteomes" id="UP000073494">
    <property type="component" value="Unassembled WGS sequence"/>
</dbReference>
<keyword evidence="4 6" id="KW-0067">ATP-binding</keyword>
<sequence length="314" mass="36426">MEIVRLESISHAYQVGKITFKSFFKREDTRKYVLNDISLTLNQGDCVSLIGLNGAGKSTLIKIMTGLIRPTNGTAYLFGQDSFLCRKQNVREIGVVFDQKTQLWWDLSLLESFEMLCRIYGNNPKNNQWLDYLIDLMEVRDFCSRPIRELSFGQRMRGEFIACFLHKPKIVFLDEPTVGLDIVSKRIIVHFLREINQTEGTTILLASHELDDVEKITRQMYLIDGQRLKYHGAISDFKEGRKLRKVIIPSFLTQDEAREFAVSIQQNASMTEMLIEEEKLDLLQEFVKDQKIRDYHITDASLADILLLDKETSR</sequence>
<dbReference type="Pfam" id="PF00005">
    <property type="entry name" value="ABC_tran"/>
    <property type="match status" value="1"/>
</dbReference>
<evidence type="ECO:0000259" key="5">
    <source>
        <dbReference type="PROSITE" id="PS50893"/>
    </source>
</evidence>
<dbReference type="PROSITE" id="PS50893">
    <property type="entry name" value="ABC_TRANSPORTER_2"/>
    <property type="match status" value="1"/>
</dbReference>
<evidence type="ECO:0000256" key="3">
    <source>
        <dbReference type="ARBA" id="ARBA00022741"/>
    </source>
</evidence>
<accession>A0A0Z8EL57</accession>
<dbReference type="EMBL" id="FIHD01000002">
    <property type="protein sequence ID" value="CYU64114.1"/>
    <property type="molecule type" value="Genomic_DNA"/>
</dbReference>
<name>A0A0Z8EL57_STRSU</name>
<evidence type="ECO:0000256" key="4">
    <source>
        <dbReference type="ARBA" id="ARBA00022840"/>
    </source>
</evidence>
<dbReference type="InterPro" id="IPR027417">
    <property type="entry name" value="P-loop_NTPase"/>
</dbReference>
<evidence type="ECO:0000313" key="7">
    <source>
        <dbReference type="Proteomes" id="UP000073494"/>
    </source>
</evidence>
<keyword evidence="3" id="KW-0547">Nucleotide-binding</keyword>
<dbReference type="AlphaFoldDB" id="A0A0Z8EL57"/>
<evidence type="ECO:0000256" key="2">
    <source>
        <dbReference type="ARBA" id="ARBA00022448"/>
    </source>
</evidence>
<dbReference type="InterPro" id="IPR003593">
    <property type="entry name" value="AAA+_ATPase"/>
</dbReference>